<reference evidence="13 14" key="1">
    <citation type="submission" date="2020-02" db="EMBL/GenBank/DDBJ databases">
        <title>Whole-genome analyses of novel actinobacteria.</title>
        <authorList>
            <person name="Sahin N."/>
            <person name="Tatar D."/>
        </authorList>
    </citation>
    <scope>NUCLEOTIDE SEQUENCE [LARGE SCALE GENOMIC DNA]</scope>
    <source>
        <strain evidence="13 14">SB3404</strain>
    </source>
</reference>
<keyword evidence="9" id="KW-1015">Disulfide bond</keyword>
<evidence type="ECO:0000313" key="14">
    <source>
        <dbReference type="Proteomes" id="UP000477722"/>
    </source>
</evidence>
<dbReference type="FunFam" id="3.20.20.80:FF:000060">
    <property type="entry name" value="Lysozyme M1"/>
    <property type="match status" value="1"/>
</dbReference>
<dbReference type="GO" id="GO:0031640">
    <property type="term" value="P:killing of cells of another organism"/>
    <property type="evidence" value="ECO:0007669"/>
    <property type="project" value="UniProtKB-KW"/>
</dbReference>
<dbReference type="PROSITE" id="PS51904">
    <property type="entry name" value="GLYCOSYL_HYDROL_F25_2"/>
    <property type="match status" value="1"/>
</dbReference>
<dbReference type="InterPro" id="IPR002053">
    <property type="entry name" value="Glyco_hydro_25"/>
</dbReference>
<dbReference type="GO" id="GO:0042742">
    <property type="term" value="P:defense response to bacterium"/>
    <property type="evidence" value="ECO:0007669"/>
    <property type="project" value="UniProtKB-KW"/>
</dbReference>
<dbReference type="InterPro" id="IPR017853">
    <property type="entry name" value="GH"/>
</dbReference>
<keyword evidence="7" id="KW-0081">Bacteriolytic enzyme</keyword>
<evidence type="ECO:0000256" key="11">
    <source>
        <dbReference type="ARBA" id="ARBA00055588"/>
    </source>
</evidence>
<name>A0A6G4X6K3_9ACTN</name>
<dbReference type="GO" id="GO:0003796">
    <property type="term" value="F:lysozyme activity"/>
    <property type="evidence" value="ECO:0007669"/>
    <property type="project" value="UniProtKB-EC"/>
</dbReference>
<evidence type="ECO:0000256" key="6">
    <source>
        <dbReference type="ARBA" id="ARBA00022529"/>
    </source>
</evidence>
<keyword evidence="10" id="KW-0326">Glycosidase</keyword>
<evidence type="ECO:0000256" key="4">
    <source>
        <dbReference type="ARBA" id="ARBA00012732"/>
    </source>
</evidence>
<dbReference type="Proteomes" id="UP000477722">
    <property type="component" value="Unassembled WGS sequence"/>
</dbReference>
<keyword evidence="14" id="KW-1185">Reference proteome</keyword>
<evidence type="ECO:0000256" key="12">
    <source>
        <dbReference type="SAM" id="MobiDB-lite"/>
    </source>
</evidence>
<dbReference type="SUPFAM" id="SSF51445">
    <property type="entry name" value="(Trans)glycosidases"/>
    <property type="match status" value="1"/>
</dbReference>
<comment type="catalytic activity">
    <reaction evidence="1">
        <text>Hydrolysis of (1-&gt;4)-beta-linkages between N-acetylmuramic acid and N-acetyl-D-glucosamine residues in a peptidoglycan and between N-acetyl-D-glucosamine residues in chitodextrins.</text>
        <dbReference type="EC" id="3.2.1.17"/>
    </reaction>
</comment>
<dbReference type="EC" id="3.2.1.17" evidence="4"/>
<accession>A0A6G4X6K3</accession>
<dbReference type="Pfam" id="PF01183">
    <property type="entry name" value="Glyco_hydro_25"/>
    <property type="match status" value="1"/>
</dbReference>
<dbReference type="GO" id="GO:0005576">
    <property type="term" value="C:extracellular region"/>
    <property type="evidence" value="ECO:0007669"/>
    <property type="project" value="UniProtKB-SubCell"/>
</dbReference>
<dbReference type="GO" id="GO:0016998">
    <property type="term" value="P:cell wall macromolecule catabolic process"/>
    <property type="evidence" value="ECO:0007669"/>
    <property type="project" value="InterPro"/>
</dbReference>
<evidence type="ECO:0000256" key="9">
    <source>
        <dbReference type="ARBA" id="ARBA00023157"/>
    </source>
</evidence>
<keyword evidence="8" id="KW-0378">Hydrolase</keyword>
<dbReference type="CDD" id="cd06412">
    <property type="entry name" value="GH25_CH-type"/>
    <property type="match status" value="1"/>
</dbReference>
<dbReference type="GO" id="GO:0009253">
    <property type="term" value="P:peptidoglycan catabolic process"/>
    <property type="evidence" value="ECO:0007669"/>
    <property type="project" value="InterPro"/>
</dbReference>
<dbReference type="EMBL" id="JAAKZZ010000561">
    <property type="protein sequence ID" value="NGO72883.1"/>
    <property type="molecule type" value="Genomic_DNA"/>
</dbReference>
<evidence type="ECO:0000256" key="2">
    <source>
        <dbReference type="ARBA" id="ARBA00004613"/>
    </source>
</evidence>
<feature type="compositionally biased region" description="Pro residues" evidence="12">
    <location>
        <begin position="50"/>
        <end position="61"/>
    </location>
</feature>
<evidence type="ECO:0000256" key="8">
    <source>
        <dbReference type="ARBA" id="ARBA00022801"/>
    </source>
</evidence>
<evidence type="ECO:0000256" key="7">
    <source>
        <dbReference type="ARBA" id="ARBA00022638"/>
    </source>
</evidence>
<keyword evidence="6" id="KW-0929">Antimicrobial</keyword>
<dbReference type="PANTHER" id="PTHR34135">
    <property type="entry name" value="LYSOZYME"/>
    <property type="match status" value="1"/>
</dbReference>
<dbReference type="PANTHER" id="PTHR34135:SF2">
    <property type="entry name" value="LYSOZYME"/>
    <property type="match status" value="1"/>
</dbReference>
<proteinExistence type="inferred from homology"/>
<evidence type="ECO:0000313" key="13">
    <source>
        <dbReference type="EMBL" id="NGO72883.1"/>
    </source>
</evidence>
<comment type="subcellular location">
    <subcellularLocation>
        <location evidence="2">Secreted</location>
    </subcellularLocation>
</comment>
<comment type="caution">
    <text evidence="13">The sequence shown here is derived from an EMBL/GenBank/DDBJ whole genome shotgun (WGS) entry which is preliminary data.</text>
</comment>
<dbReference type="Gene3D" id="3.20.20.80">
    <property type="entry name" value="Glycosidases"/>
    <property type="match status" value="1"/>
</dbReference>
<protein>
    <recommendedName>
        <fullName evidence="4">lysozyme</fullName>
        <ecNumber evidence="4">3.2.1.17</ecNumber>
    </recommendedName>
</protein>
<dbReference type="RefSeq" id="WP_165302545.1">
    <property type="nucleotide sequence ID" value="NZ_JAAKZZ010000561.1"/>
</dbReference>
<dbReference type="GO" id="GO:0016052">
    <property type="term" value="P:carbohydrate catabolic process"/>
    <property type="evidence" value="ECO:0007669"/>
    <property type="project" value="TreeGrafter"/>
</dbReference>
<feature type="region of interest" description="Disordered" evidence="12">
    <location>
        <begin position="43"/>
        <end position="66"/>
    </location>
</feature>
<evidence type="ECO:0000256" key="3">
    <source>
        <dbReference type="ARBA" id="ARBA00010646"/>
    </source>
</evidence>
<dbReference type="SMART" id="SM00641">
    <property type="entry name" value="Glyco_25"/>
    <property type="match status" value="1"/>
</dbReference>
<sequence length="302" mass="32243">MPSSHTSSTSRAPWRRHPRATVLGTLAAVVSALALVLALPGATSAAPSSPQAPQPNPPQPVKPGEAWMGAGVQMHEGDSTDGSVPDEGRRNLVASVHGVDVSSHQGNVSWSTLWNSGVRFAYVKATEATSYKNPYFTQQYNGSYNVGMIRGAYHFAVPSSSSGAAQARYFANNGGGWSKDGKTLPGVLDIEYNPYGSTCYGKSNSAMVSWVRDFVNTYKSLTGRDTVIYTTTNWWKQCTGNSGAFGSSNPLWIARYASSVGELPAGWGFHTFWQYTSSGPTVGDHNLFNGSMDRLKVLANGG</sequence>
<evidence type="ECO:0000256" key="10">
    <source>
        <dbReference type="ARBA" id="ARBA00023295"/>
    </source>
</evidence>
<comment type="function">
    <text evidence="11">This enzyme has both lysozyme (acetylmuramidase) and diacetylmuramidase activities.</text>
</comment>
<keyword evidence="5" id="KW-0964">Secreted</keyword>
<evidence type="ECO:0000256" key="5">
    <source>
        <dbReference type="ARBA" id="ARBA00022525"/>
    </source>
</evidence>
<comment type="similarity">
    <text evidence="3">Belongs to the glycosyl hydrolase 25 family.</text>
</comment>
<gene>
    <name evidence="13" type="ORF">G5C65_31990</name>
</gene>
<dbReference type="AlphaFoldDB" id="A0A6G4X6K3"/>
<organism evidence="13 14">
    <name type="scientific">Streptomyces boncukensis</name>
    <dbReference type="NCBI Taxonomy" id="2711219"/>
    <lineage>
        <taxon>Bacteria</taxon>
        <taxon>Bacillati</taxon>
        <taxon>Actinomycetota</taxon>
        <taxon>Actinomycetes</taxon>
        <taxon>Kitasatosporales</taxon>
        <taxon>Streptomycetaceae</taxon>
        <taxon>Streptomyces</taxon>
    </lineage>
</organism>
<dbReference type="InterPro" id="IPR018077">
    <property type="entry name" value="Glyco_hydro_fam25_subgr"/>
</dbReference>
<evidence type="ECO:0000256" key="1">
    <source>
        <dbReference type="ARBA" id="ARBA00000632"/>
    </source>
</evidence>